<evidence type="ECO:0000313" key="2">
    <source>
        <dbReference type="Proteomes" id="UP000784294"/>
    </source>
</evidence>
<dbReference type="AlphaFoldDB" id="A0A448X7E0"/>
<reference evidence="1" key="1">
    <citation type="submission" date="2018-11" db="EMBL/GenBank/DDBJ databases">
        <authorList>
            <consortium name="Pathogen Informatics"/>
        </authorList>
    </citation>
    <scope>NUCLEOTIDE SEQUENCE</scope>
</reference>
<organism evidence="1 2">
    <name type="scientific">Protopolystoma xenopodis</name>
    <dbReference type="NCBI Taxonomy" id="117903"/>
    <lineage>
        <taxon>Eukaryota</taxon>
        <taxon>Metazoa</taxon>
        <taxon>Spiralia</taxon>
        <taxon>Lophotrochozoa</taxon>
        <taxon>Platyhelminthes</taxon>
        <taxon>Monogenea</taxon>
        <taxon>Polyopisthocotylea</taxon>
        <taxon>Polystomatidea</taxon>
        <taxon>Polystomatidae</taxon>
        <taxon>Protopolystoma</taxon>
    </lineage>
</organism>
<gene>
    <name evidence="1" type="ORF">PXEA_LOCUS23361</name>
</gene>
<dbReference type="EMBL" id="CAAALY010107628">
    <property type="protein sequence ID" value="VEL29921.1"/>
    <property type="molecule type" value="Genomic_DNA"/>
</dbReference>
<evidence type="ECO:0000313" key="1">
    <source>
        <dbReference type="EMBL" id="VEL29921.1"/>
    </source>
</evidence>
<protein>
    <submittedName>
        <fullName evidence="1">Uncharacterized protein</fullName>
    </submittedName>
</protein>
<name>A0A448X7E0_9PLAT</name>
<dbReference type="Proteomes" id="UP000784294">
    <property type="component" value="Unassembled WGS sequence"/>
</dbReference>
<keyword evidence="2" id="KW-1185">Reference proteome</keyword>
<proteinExistence type="predicted"/>
<accession>A0A448X7E0</accession>
<comment type="caution">
    <text evidence="1">The sequence shown here is derived from an EMBL/GenBank/DDBJ whole genome shotgun (WGS) entry which is preliminary data.</text>
</comment>
<sequence length="96" mass="10805">MTRILTYEVTLYPDGVTVHSDEILAPSDIMKRNKKHLMAHFEKLSMHYLAISPEKGAFGVALMTSLGHYNDIYGMLKSQLGILSIKVFPIPRTIKA</sequence>